<keyword evidence="2" id="KW-1185">Reference proteome</keyword>
<evidence type="ECO:0000313" key="2">
    <source>
        <dbReference type="Proteomes" id="UP000006163"/>
    </source>
</evidence>
<protein>
    <submittedName>
        <fullName evidence="1">Putative phage integrase</fullName>
    </submittedName>
</protein>
<proteinExistence type="predicted"/>
<name>C0R9A4_BORVA</name>
<organism evidence="1 2">
    <name type="scientific">Borreliella valaisiana VS116</name>
    <dbReference type="NCBI Taxonomy" id="445987"/>
    <lineage>
        <taxon>Bacteria</taxon>
        <taxon>Pseudomonadati</taxon>
        <taxon>Spirochaetota</taxon>
        <taxon>Spirochaetia</taxon>
        <taxon>Spirochaetales</taxon>
        <taxon>Borreliaceae</taxon>
        <taxon>Borreliella</taxon>
    </lineage>
</organism>
<sequence length="68" mass="8056">MLLVLEKLSLTLRNITLFKQHIKNHFEEKILIQKEFIFSQKPNISLKIIKLTLSTFLENSKIYLKIGL</sequence>
<dbReference type="Proteomes" id="UP000006163">
    <property type="component" value="Plasmid VS116_lp28-3"/>
</dbReference>
<gene>
    <name evidence="1" type="ORF">BVAVS116_H0047</name>
</gene>
<dbReference type="AlphaFoldDB" id="C0R9A4"/>
<dbReference type="HOGENOM" id="CLU_192009_0_0_12"/>
<keyword evidence="1" id="KW-0614">Plasmid</keyword>
<reference evidence="1 2" key="1">
    <citation type="journal article" date="2012" name="J. Bacteriol.">
        <title>Whole-Genome Sequences of Borrelia bissettii, Borrelia valaisiana, and Borrelia spielmanii.</title>
        <authorList>
            <person name="Schutzer S.E."/>
            <person name="Fraser-Liggett C.M."/>
            <person name="Qiu W.G."/>
            <person name="Kraiczy P."/>
            <person name="Mongodin E.F."/>
            <person name="Dunn J.J."/>
            <person name="Luft B.J."/>
            <person name="Casjens S.R."/>
        </authorList>
    </citation>
    <scope>NUCLEOTIDE SEQUENCE [LARGE SCALE GENOMIC DNA]</scope>
    <source>
        <strain evidence="1 2">VS116</strain>
        <plasmid evidence="1">VS116_lp28-3</plasmid>
    </source>
</reference>
<evidence type="ECO:0000313" key="1">
    <source>
        <dbReference type="EMBL" id="ACN53023.1"/>
    </source>
</evidence>
<geneLocation type="plasmid" evidence="1 2">
    <name>VS116_lp28-3</name>
</geneLocation>
<accession>C0R9A4</accession>
<dbReference type="EMBL" id="CP001440">
    <property type="protein sequence ID" value="ACN53023.1"/>
    <property type="molecule type" value="Genomic_DNA"/>
</dbReference>